<feature type="signal peptide" evidence="3">
    <location>
        <begin position="1"/>
        <end position="27"/>
    </location>
</feature>
<dbReference type="STRING" id="394264.SAMN04488040_1029"/>
<dbReference type="AlphaFoldDB" id="A0A1I6QXD0"/>
<dbReference type="InterPro" id="IPR037873">
    <property type="entry name" value="BamE-like"/>
</dbReference>
<reference evidence="6" key="1">
    <citation type="submission" date="2016-10" db="EMBL/GenBank/DDBJ databases">
        <authorList>
            <person name="Varghese N."/>
            <person name="Submissions S."/>
        </authorList>
    </citation>
    <scope>NUCLEOTIDE SEQUENCE [LARGE SCALE GENOMIC DNA]</scope>
    <source>
        <strain evidence="6">DSM 23422</strain>
    </source>
</reference>
<proteinExistence type="predicted"/>
<dbReference type="OrthoDB" id="7203955at2"/>
<sequence length="154" mass="16768">MRIDRHLTKTLMSAALISAGLMLGACAPQYKNHGYVPLQEDLDQLTIGQDTRDTVTAMAGAPAASGLLDSSSFYYVRSRRRALGFLAPKEIEREVVAIRFSDNGVVENVERFGLERGNVIALDRRVTSSSVKDKAFIRQLLGNIGRFNPAGLGG</sequence>
<dbReference type="RefSeq" id="WP_093915199.1">
    <property type="nucleotide sequence ID" value="NZ_FPAJ01000001.1"/>
</dbReference>
<evidence type="ECO:0000259" key="4">
    <source>
        <dbReference type="Pfam" id="PF04355"/>
    </source>
</evidence>
<dbReference type="Gene3D" id="3.30.1450.10">
    <property type="match status" value="1"/>
</dbReference>
<feature type="chain" id="PRO_5011734167" evidence="3">
    <location>
        <begin position="28"/>
        <end position="154"/>
    </location>
</feature>
<dbReference type="Pfam" id="PF04355">
    <property type="entry name" value="BamE"/>
    <property type="match status" value="1"/>
</dbReference>
<organism evidence="5 6">
    <name type="scientific">Sulfitobacter marinus</name>
    <dbReference type="NCBI Taxonomy" id="394264"/>
    <lineage>
        <taxon>Bacteria</taxon>
        <taxon>Pseudomonadati</taxon>
        <taxon>Pseudomonadota</taxon>
        <taxon>Alphaproteobacteria</taxon>
        <taxon>Rhodobacterales</taxon>
        <taxon>Roseobacteraceae</taxon>
        <taxon>Sulfitobacter</taxon>
    </lineage>
</organism>
<dbReference type="InterPro" id="IPR007450">
    <property type="entry name" value="BamE_dom"/>
</dbReference>
<keyword evidence="1 3" id="KW-0732">Signal</keyword>
<keyword evidence="2" id="KW-0472">Membrane</keyword>
<dbReference type="EMBL" id="FPAJ01000001">
    <property type="protein sequence ID" value="SFS57062.1"/>
    <property type="molecule type" value="Genomic_DNA"/>
</dbReference>
<accession>A0A1I6QXD0</accession>
<gene>
    <name evidence="5" type="ORF">SAMN04488040_1029</name>
</gene>
<dbReference type="Proteomes" id="UP000199239">
    <property type="component" value="Unassembled WGS sequence"/>
</dbReference>
<feature type="domain" description="Outer membrane protein assembly factor BamE" evidence="4">
    <location>
        <begin position="34"/>
        <end position="109"/>
    </location>
</feature>
<dbReference type="PROSITE" id="PS51257">
    <property type="entry name" value="PROKAR_LIPOPROTEIN"/>
    <property type="match status" value="1"/>
</dbReference>
<evidence type="ECO:0000313" key="6">
    <source>
        <dbReference type="Proteomes" id="UP000199239"/>
    </source>
</evidence>
<protein>
    <submittedName>
        <fullName evidence="5">Beta-barrel assembly machine subunit BamE</fullName>
    </submittedName>
</protein>
<evidence type="ECO:0000256" key="3">
    <source>
        <dbReference type="SAM" id="SignalP"/>
    </source>
</evidence>
<evidence type="ECO:0000313" key="5">
    <source>
        <dbReference type="EMBL" id="SFS57062.1"/>
    </source>
</evidence>
<evidence type="ECO:0000256" key="2">
    <source>
        <dbReference type="ARBA" id="ARBA00023136"/>
    </source>
</evidence>
<name>A0A1I6QXD0_9RHOB</name>
<dbReference type="GO" id="GO:0019867">
    <property type="term" value="C:outer membrane"/>
    <property type="evidence" value="ECO:0007669"/>
    <property type="project" value="InterPro"/>
</dbReference>
<keyword evidence="6" id="KW-1185">Reference proteome</keyword>
<evidence type="ECO:0000256" key="1">
    <source>
        <dbReference type="ARBA" id="ARBA00022729"/>
    </source>
</evidence>